<evidence type="ECO:0008006" key="5">
    <source>
        <dbReference type="Google" id="ProtNLM"/>
    </source>
</evidence>
<name>A0A261VBV7_9BORD</name>
<dbReference type="Gene3D" id="3.40.190.150">
    <property type="entry name" value="Bordetella uptake gene, domain 1"/>
    <property type="match status" value="1"/>
</dbReference>
<dbReference type="Proteomes" id="UP000216429">
    <property type="component" value="Unassembled WGS sequence"/>
</dbReference>
<comment type="caution">
    <text evidence="3">The sequence shown here is derived from an EMBL/GenBank/DDBJ whole genome shotgun (WGS) entry which is preliminary data.</text>
</comment>
<dbReference type="CDD" id="cd07012">
    <property type="entry name" value="PBP2_Bug_TTT"/>
    <property type="match status" value="1"/>
</dbReference>
<reference evidence="4" key="1">
    <citation type="submission" date="2017-05" db="EMBL/GenBank/DDBJ databases">
        <title>Complete and WGS of Bordetella genogroups.</title>
        <authorList>
            <person name="Spilker T."/>
            <person name="Lipuma J."/>
        </authorList>
    </citation>
    <scope>NUCLEOTIDE SEQUENCE [LARGE SCALE GENOMIC DNA]</scope>
    <source>
        <strain evidence="4">AU6712</strain>
    </source>
</reference>
<dbReference type="Pfam" id="PF03401">
    <property type="entry name" value="TctC"/>
    <property type="match status" value="1"/>
</dbReference>
<dbReference type="AlphaFoldDB" id="A0A261VBV7"/>
<evidence type="ECO:0000313" key="4">
    <source>
        <dbReference type="Proteomes" id="UP000216429"/>
    </source>
</evidence>
<dbReference type="SUPFAM" id="SSF53850">
    <property type="entry name" value="Periplasmic binding protein-like II"/>
    <property type="match status" value="1"/>
</dbReference>
<dbReference type="InterPro" id="IPR042100">
    <property type="entry name" value="Bug_dom1"/>
</dbReference>
<dbReference type="PANTHER" id="PTHR42928:SF5">
    <property type="entry name" value="BLR1237 PROTEIN"/>
    <property type="match status" value="1"/>
</dbReference>
<comment type="similarity">
    <text evidence="1">Belongs to the UPF0065 (bug) family.</text>
</comment>
<organism evidence="3 4">
    <name type="scientific">Bordetella genomosp. 12</name>
    <dbReference type="NCBI Taxonomy" id="463035"/>
    <lineage>
        <taxon>Bacteria</taxon>
        <taxon>Pseudomonadati</taxon>
        <taxon>Pseudomonadota</taxon>
        <taxon>Betaproteobacteria</taxon>
        <taxon>Burkholderiales</taxon>
        <taxon>Alcaligenaceae</taxon>
        <taxon>Bordetella</taxon>
    </lineage>
</organism>
<accession>A0A261VBV7</accession>
<keyword evidence="2" id="KW-0732">Signal</keyword>
<proteinExistence type="inferred from homology"/>
<dbReference type="EMBL" id="NEVU01000003">
    <property type="protein sequence ID" value="OZI71261.1"/>
    <property type="molecule type" value="Genomic_DNA"/>
</dbReference>
<gene>
    <name evidence="3" type="ORF">CAL22_15520</name>
</gene>
<feature type="signal peptide" evidence="2">
    <location>
        <begin position="1"/>
        <end position="23"/>
    </location>
</feature>
<evidence type="ECO:0000256" key="2">
    <source>
        <dbReference type="SAM" id="SignalP"/>
    </source>
</evidence>
<keyword evidence="4" id="KW-1185">Reference proteome</keyword>
<sequence length="324" mass="34375">MKRLITGVLAACAFATLAPQAVAKPWPEEHPITIVVGFPAGSGLDVVTRQISDQLARKLGQSIVVENRAGAGGNISAEWVTRARPDGYTFLMTNLGVLAASPALYQNLSFDPAKDLDPVARVATSQLVAVTSPELQAKDTKAFLALAKANPGNYTYASGGNGAIQQLGTEMLKQQAGIDLRHVPYKGGAAAIPDLISNRVSLLIDGFSVTGPLIKTGKLRPLFTPSEQRNAQYPDVPTSAEVGLPDMLIYGWQGVLAPKGTSPEVIEKVSKALEEVLASPELKQRLEAQGAEAAYMNSADFAAFVAQERKRWGDLIQQAGITTN</sequence>
<feature type="chain" id="PRO_5013012030" description="LacI family transcriptional regulator" evidence="2">
    <location>
        <begin position="24"/>
        <end position="324"/>
    </location>
</feature>
<dbReference type="InterPro" id="IPR005064">
    <property type="entry name" value="BUG"/>
</dbReference>
<dbReference type="Gene3D" id="3.40.190.10">
    <property type="entry name" value="Periplasmic binding protein-like II"/>
    <property type="match status" value="1"/>
</dbReference>
<dbReference type="PIRSF" id="PIRSF017082">
    <property type="entry name" value="YflP"/>
    <property type="match status" value="1"/>
</dbReference>
<dbReference type="RefSeq" id="WP_094814765.1">
    <property type="nucleotide sequence ID" value="NZ_NEVU01000003.1"/>
</dbReference>
<dbReference type="OrthoDB" id="8627295at2"/>
<evidence type="ECO:0000313" key="3">
    <source>
        <dbReference type="EMBL" id="OZI71261.1"/>
    </source>
</evidence>
<protein>
    <recommendedName>
        <fullName evidence="5">LacI family transcriptional regulator</fullName>
    </recommendedName>
</protein>
<evidence type="ECO:0000256" key="1">
    <source>
        <dbReference type="ARBA" id="ARBA00006987"/>
    </source>
</evidence>
<dbReference type="PANTHER" id="PTHR42928">
    <property type="entry name" value="TRICARBOXYLATE-BINDING PROTEIN"/>
    <property type="match status" value="1"/>
</dbReference>